<reference evidence="1" key="1">
    <citation type="journal article" date="2020" name="Nature">
        <title>Giant virus diversity and host interactions through global metagenomics.</title>
        <authorList>
            <person name="Schulz F."/>
            <person name="Roux S."/>
            <person name="Paez-Espino D."/>
            <person name="Jungbluth S."/>
            <person name="Walsh D.A."/>
            <person name="Denef V.J."/>
            <person name="McMahon K.D."/>
            <person name="Konstantinidis K.T."/>
            <person name="Eloe-Fadrosh E.A."/>
            <person name="Kyrpides N.C."/>
            <person name="Woyke T."/>
        </authorList>
    </citation>
    <scope>NUCLEOTIDE SEQUENCE</scope>
    <source>
        <strain evidence="1">GVMAG-M-3300010158-13</strain>
    </source>
</reference>
<organism evidence="1">
    <name type="scientific">viral metagenome</name>
    <dbReference type="NCBI Taxonomy" id="1070528"/>
    <lineage>
        <taxon>unclassified sequences</taxon>
        <taxon>metagenomes</taxon>
        <taxon>organismal metagenomes</taxon>
    </lineage>
</organism>
<dbReference type="AlphaFoldDB" id="A0A6C0B8C2"/>
<proteinExistence type="predicted"/>
<sequence length="128" mass="14781">MQEEEYIRAYEYEKNVNPSLNHVPFYELDIENCSYGIEIIDFSSIFNVSYKSTTPNLLASFIKLDENKTIELNNDEYNANYNGTSHIFYIINGHCKINIDESSNELSSGDILVCPLFDFIKLTNLSEN</sequence>
<evidence type="ECO:0000313" key="1">
    <source>
        <dbReference type="EMBL" id="QHS88104.1"/>
    </source>
</evidence>
<protein>
    <recommendedName>
        <fullName evidence="2">Cupin 2 conserved barrel domain-containing protein</fullName>
    </recommendedName>
</protein>
<accession>A0A6C0B8C2</accession>
<dbReference type="EMBL" id="MN739093">
    <property type="protein sequence ID" value="QHS88104.1"/>
    <property type="molecule type" value="Genomic_DNA"/>
</dbReference>
<evidence type="ECO:0008006" key="2">
    <source>
        <dbReference type="Google" id="ProtNLM"/>
    </source>
</evidence>
<name>A0A6C0B8C2_9ZZZZ</name>